<dbReference type="Pfam" id="PF14091">
    <property type="entry name" value="DUF4269"/>
    <property type="match status" value="1"/>
</dbReference>
<keyword evidence="2" id="KW-1185">Reference proteome</keyword>
<dbReference type="Proteomes" id="UP000298058">
    <property type="component" value="Unassembled WGS sequence"/>
</dbReference>
<dbReference type="OrthoDB" id="6402248at2"/>
<protein>
    <submittedName>
        <fullName evidence="1">DUF4269 domain-containing protein</fullName>
    </submittedName>
</protein>
<organism evidence="1 2">
    <name type="scientific">Leptospira idonii</name>
    <dbReference type="NCBI Taxonomy" id="1193500"/>
    <lineage>
        <taxon>Bacteria</taxon>
        <taxon>Pseudomonadati</taxon>
        <taxon>Spirochaetota</taxon>
        <taxon>Spirochaetia</taxon>
        <taxon>Leptospirales</taxon>
        <taxon>Leptospiraceae</taxon>
        <taxon>Leptospira</taxon>
    </lineage>
</organism>
<comment type="caution">
    <text evidence="1">The sequence shown here is derived from an EMBL/GenBank/DDBJ whole genome shotgun (WGS) entry which is preliminary data.</text>
</comment>
<name>A0A4R9M1J5_9LEPT</name>
<gene>
    <name evidence="1" type="ORF">EHS15_06995</name>
</gene>
<sequence length="199" mass="22787">MQLSPNLPKELEYFLTPDYLENGNGKQRSLYSDLSNHKIIPKLTGFYPLIAGTIPIGIDTEESDVDILAYYNNPNHLIKITYAKFRHYKDFATETITIDGEPSLKINFSTDQFAYEIFAQKIKPEKQKGFLHMIAEKRILDLAGENFRNQIIAKKKQKIKTEPAFGELLGWKGDPYQILADLAFSSEEELKKVLEGKPN</sequence>
<dbReference type="InterPro" id="IPR025365">
    <property type="entry name" value="DUF4269"/>
</dbReference>
<dbReference type="EMBL" id="RQHW01000026">
    <property type="protein sequence ID" value="TGN19841.1"/>
    <property type="molecule type" value="Genomic_DNA"/>
</dbReference>
<evidence type="ECO:0000313" key="2">
    <source>
        <dbReference type="Proteomes" id="UP000298058"/>
    </source>
</evidence>
<accession>A0A4R9M1J5</accession>
<proteinExistence type="predicted"/>
<reference evidence="1" key="1">
    <citation type="journal article" date="2019" name="PLoS Negl. Trop. Dis.">
        <title>Revisiting the worldwide diversity of Leptospira species in the environment.</title>
        <authorList>
            <person name="Vincent A.T."/>
            <person name="Schiettekatte O."/>
            <person name="Bourhy P."/>
            <person name="Veyrier F.J."/>
            <person name="Picardeau M."/>
        </authorList>
    </citation>
    <scope>NUCLEOTIDE SEQUENCE [LARGE SCALE GENOMIC DNA]</scope>
    <source>
        <strain evidence="1">201300427</strain>
    </source>
</reference>
<dbReference type="RefSeq" id="WP_135759844.1">
    <property type="nucleotide sequence ID" value="NZ_RQHW01000026.1"/>
</dbReference>
<evidence type="ECO:0000313" key="1">
    <source>
        <dbReference type="EMBL" id="TGN19841.1"/>
    </source>
</evidence>
<dbReference type="AlphaFoldDB" id="A0A4R9M1J5"/>